<dbReference type="SMART" id="SM00184">
    <property type="entry name" value="RING"/>
    <property type="match status" value="1"/>
</dbReference>
<dbReference type="AlphaFoldDB" id="A0A9W5TBG4"/>
<dbReference type="InterPro" id="IPR013083">
    <property type="entry name" value="Znf_RING/FYVE/PHD"/>
</dbReference>
<gene>
    <name evidence="4" type="ORF">BaOVIS_018290</name>
</gene>
<reference evidence="4" key="1">
    <citation type="submission" date="2019-12" db="EMBL/GenBank/DDBJ databases">
        <title>Genome sequence of Babesia ovis.</title>
        <authorList>
            <person name="Yamagishi J."/>
            <person name="Sevinc F."/>
            <person name="Xuan X."/>
        </authorList>
    </citation>
    <scope>NUCLEOTIDE SEQUENCE</scope>
    <source>
        <strain evidence="4">Selcuk</strain>
    </source>
</reference>
<dbReference type="EMBL" id="BLIY01000016">
    <property type="protein sequence ID" value="GFE54425.1"/>
    <property type="molecule type" value="Genomic_DNA"/>
</dbReference>
<dbReference type="GO" id="GO:0008270">
    <property type="term" value="F:zinc ion binding"/>
    <property type="evidence" value="ECO:0007669"/>
    <property type="project" value="UniProtKB-KW"/>
</dbReference>
<protein>
    <submittedName>
        <fullName evidence="4">Ring finger domain containing protein, putative</fullName>
    </submittedName>
</protein>
<dbReference type="OrthoDB" id="365379at2759"/>
<dbReference type="SUPFAM" id="SSF57850">
    <property type="entry name" value="RING/U-box"/>
    <property type="match status" value="1"/>
</dbReference>
<dbReference type="InterPro" id="IPR001841">
    <property type="entry name" value="Znf_RING"/>
</dbReference>
<feature type="region of interest" description="Disordered" evidence="2">
    <location>
        <begin position="118"/>
        <end position="154"/>
    </location>
</feature>
<dbReference type="PROSITE" id="PS50089">
    <property type="entry name" value="ZF_RING_2"/>
    <property type="match status" value="1"/>
</dbReference>
<keyword evidence="1" id="KW-0863">Zinc-finger</keyword>
<evidence type="ECO:0000313" key="5">
    <source>
        <dbReference type="Proteomes" id="UP001057455"/>
    </source>
</evidence>
<organism evidence="4 5">
    <name type="scientific">Babesia ovis</name>
    <dbReference type="NCBI Taxonomy" id="5869"/>
    <lineage>
        <taxon>Eukaryota</taxon>
        <taxon>Sar</taxon>
        <taxon>Alveolata</taxon>
        <taxon>Apicomplexa</taxon>
        <taxon>Aconoidasida</taxon>
        <taxon>Piroplasmida</taxon>
        <taxon>Babesiidae</taxon>
        <taxon>Babesia</taxon>
    </lineage>
</organism>
<comment type="caution">
    <text evidence="4">The sequence shown here is derived from an EMBL/GenBank/DDBJ whole genome shotgun (WGS) entry which is preliminary data.</text>
</comment>
<evidence type="ECO:0000256" key="1">
    <source>
        <dbReference type="PROSITE-ProRule" id="PRU00175"/>
    </source>
</evidence>
<dbReference type="Gene3D" id="3.30.40.10">
    <property type="entry name" value="Zinc/RING finger domain, C3HC4 (zinc finger)"/>
    <property type="match status" value="1"/>
</dbReference>
<feature type="domain" description="RING-type" evidence="3">
    <location>
        <begin position="35"/>
        <end position="81"/>
    </location>
</feature>
<dbReference type="Proteomes" id="UP001057455">
    <property type="component" value="Unassembled WGS sequence"/>
</dbReference>
<sequence length="244" mass="27408">MSKRSKKVARSAGIGAPSKAKRGRNHDTTTVEDLCECCLLPIKLDPKEEGDLARIDTCTHKFHFSCIKKWSSLETTCPQCKAVFGCIEKVCTKTGNVLEKIQCHTLFLWDHSDQGINDTDATDGSHNNEQNTEGVNEVDSKAYDNTNGPSTGLHLLSPEQLEATRVAKSEFSHRNTTKRIEPKKSFEIPKAVALTERYVKRMALNDVCVVPQVTYETKPLPKHAIKRDTEFKLKPAYQQDFITK</sequence>
<keyword evidence="1" id="KW-0479">Metal-binding</keyword>
<evidence type="ECO:0000259" key="3">
    <source>
        <dbReference type="PROSITE" id="PS50089"/>
    </source>
</evidence>
<keyword evidence="1" id="KW-0862">Zinc</keyword>
<proteinExistence type="predicted"/>
<name>A0A9W5TBG4_BABOV</name>
<evidence type="ECO:0000256" key="2">
    <source>
        <dbReference type="SAM" id="MobiDB-lite"/>
    </source>
</evidence>
<keyword evidence="5" id="KW-1185">Reference proteome</keyword>
<accession>A0A9W5TBG4</accession>
<feature type="compositionally biased region" description="Polar residues" evidence="2">
    <location>
        <begin position="118"/>
        <end position="134"/>
    </location>
</feature>
<feature type="region of interest" description="Disordered" evidence="2">
    <location>
        <begin position="1"/>
        <end position="25"/>
    </location>
</feature>
<evidence type="ECO:0000313" key="4">
    <source>
        <dbReference type="EMBL" id="GFE54425.1"/>
    </source>
</evidence>